<feature type="transmembrane region" description="Helical" evidence="7">
    <location>
        <begin position="281"/>
        <end position="298"/>
    </location>
</feature>
<evidence type="ECO:0000256" key="1">
    <source>
        <dbReference type="ARBA" id="ARBA00004651"/>
    </source>
</evidence>
<dbReference type="KEGG" id="fte:Fluta_0655"/>
<dbReference type="PANTHER" id="PTHR23517:SF15">
    <property type="entry name" value="PROTON-DEPENDENT OLIGOPEPTIDE FAMILY TRANSPORT PROTEIN"/>
    <property type="match status" value="1"/>
</dbReference>
<dbReference type="InterPro" id="IPR050171">
    <property type="entry name" value="MFS_Transporters"/>
</dbReference>
<dbReference type="STRING" id="755732.Fluta_0655"/>
<proteinExistence type="predicted"/>
<dbReference type="InterPro" id="IPR011701">
    <property type="entry name" value="MFS"/>
</dbReference>
<evidence type="ECO:0000256" key="7">
    <source>
        <dbReference type="SAM" id="Phobius"/>
    </source>
</evidence>
<organism evidence="8 9">
    <name type="scientific">Fluviicola taffensis (strain DSM 16823 / NCIMB 13979 / RW262)</name>
    <dbReference type="NCBI Taxonomy" id="755732"/>
    <lineage>
        <taxon>Bacteria</taxon>
        <taxon>Pseudomonadati</taxon>
        <taxon>Bacteroidota</taxon>
        <taxon>Flavobacteriia</taxon>
        <taxon>Flavobacteriales</taxon>
        <taxon>Crocinitomicaceae</taxon>
        <taxon>Fluviicola</taxon>
    </lineage>
</organism>
<comment type="subcellular location">
    <subcellularLocation>
        <location evidence="1">Cell membrane</location>
        <topology evidence="1">Multi-pass membrane protein</topology>
    </subcellularLocation>
</comment>
<feature type="transmembrane region" description="Helical" evidence="7">
    <location>
        <begin position="248"/>
        <end position="269"/>
    </location>
</feature>
<evidence type="ECO:0000256" key="2">
    <source>
        <dbReference type="ARBA" id="ARBA00022448"/>
    </source>
</evidence>
<dbReference type="PANTHER" id="PTHR23517">
    <property type="entry name" value="RESISTANCE PROTEIN MDTM, PUTATIVE-RELATED-RELATED"/>
    <property type="match status" value="1"/>
</dbReference>
<feature type="transmembrane region" description="Helical" evidence="7">
    <location>
        <begin position="102"/>
        <end position="122"/>
    </location>
</feature>
<dbReference type="AlphaFoldDB" id="F2IHA4"/>
<feature type="transmembrane region" description="Helical" evidence="7">
    <location>
        <begin position="208"/>
        <end position="228"/>
    </location>
</feature>
<accession>F2IHA4</accession>
<keyword evidence="3" id="KW-1003">Cell membrane</keyword>
<keyword evidence="9" id="KW-1185">Reference proteome</keyword>
<dbReference type="EMBL" id="CP002542">
    <property type="protein sequence ID" value="AEA42659.1"/>
    <property type="molecule type" value="Genomic_DNA"/>
</dbReference>
<feature type="transmembrane region" description="Helical" evidence="7">
    <location>
        <begin position="167"/>
        <end position="188"/>
    </location>
</feature>
<dbReference type="Proteomes" id="UP000007463">
    <property type="component" value="Chromosome"/>
</dbReference>
<dbReference type="Gene3D" id="1.20.1250.20">
    <property type="entry name" value="MFS general substrate transporter like domains"/>
    <property type="match status" value="2"/>
</dbReference>
<name>F2IHA4_FLUTR</name>
<keyword evidence="2" id="KW-0813">Transport</keyword>
<feature type="transmembrane region" description="Helical" evidence="7">
    <location>
        <begin position="372"/>
        <end position="395"/>
    </location>
</feature>
<reference evidence="9" key="2">
    <citation type="submission" date="2011-02" db="EMBL/GenBank/DDBJ databases">
        <title>The complete genome of Fluviicola taffensis DSM 16823.</title>
        <authorList>
            <consortium name="US DOE Joint Genome Institute (JGI-PGF)"/>
            <person name="Lucas S."/>
            <person name="Copeland A."/>
            <person name="Lapidus A."/>
            <person name="Bruce D."/>
            <person name="Goodwin L."/>
            <person name="Pitluck S."/>
            <person name="Kyrpides N."/>
            <person name="Mavromatis K."/>
            <person name="Ivanova N."/>
            <person name="Mikhailova N."/>
            <person name="Pagani I."/>
            <person name="Chertkov O."/>
            <person name="Detter J.C."/>
            <person name="Han C."/>
            <person name="Tapia R."/>
            <person name="Land M."/>
            <person name="Hauser L."/>
            <person name="Markowitz V."/>
            <person name="Cheng J.-F."/>
            <person name="Hugenholtz P."/>
            <person name="Woyke T."/>
            <person name="Wu D."/>
            <person name="Tindall B."/>
            <person name="Pomrenke H.G."/>
            <person name="Brambilla E."/>
            <person name="Klenk H.-P."/>
            <person name="Eisen J.A."/>
        </authorList>
    </citation>
    <scope>NUCLEOTIDE SEQUENCE [LARGE SCALE GENOMIC DNA]</scope>
    <source>
        <strain evidence="9">DSM 16823 / RW262 / RW262</strain>
    </source>
</reference>
<keyword evidence="5 7" id="KW-1133">Transmembrane helix</keyword>
<dbReference type="InterPro" id="IPR036259">
    <property type="entry name" value="MFS_trans_sf"/>
</dbReference>
<keyword evidence="4 7" id="KW-0812">Transmembrane</keyword>
<evidence type="ECO:0000256" key="4">
    <source>
        <dbReference type="ARBA" id="ARBA00022692"/>
    </source>
</evidence>
<dbReference type="SUPFAM" id="SSF103473">
    <property type="entry name" value="MFS general substrate transporter"/>
    <property type="match status" value="1"/>
</dbReference>
<dbReference type="OrthoDB" id="1160395at2"/>
<evidence type="ECO:0000256" key="3">
    <source>
        <dbReference type="ARBA" id="ARBA00022475"/>
    </source>
</evidence>
<evidence type="ECO:0000313" key="9">
    <source>
        <dbReference type="Proteomes" id="UP000007463"/>
    </source>
</evidence>
<feature type="transmembrane region" description="Helical" evidence="7">
    <location>
        <begin position="52"/>
        <end position="72"/>
    </location>
</feature>
<dbReference type="RefSeq" id="WP_013685431.1">
    <property type="nucleotide sequence ID" value="NC_015321.1"/>
</dbReference>
<reference evidence="8 9" key="1">
    <citation type="journal article" date="2011" name="Stand. Genomic Sci.">
        <title>Complete genome sequence of the gliding freshwater bacterium Fluviicola taffensis type strain (RW262).</title>
        <authorList>
            <person name="Woyke T."/>
            <person name="Chertkov O."/>
            <person name="Lapidus A."/>
            <person name="Nolan M."/>
            <person name="Lucas S."/>
            <person name="Del Rio T.G."/>
            <person name="Tice H."/>
            <person name="Cheng J.F."/>
            <person name="Tapia R."/>
            <person name="Han C."/>
            <person name="Goodwin L."/>
            <person name="Pitluck S."/>
            <person name="Liolios K."/>
            <person name="Pagani I."/>
            <person name="Ivanova N."/>
            <person name="Huntemann M."/>
            <person name="Mavromatis K."/>
            <person name="Mikhailova N."/>
            <person name="Pati A."/>
            <person name="Chen A."/>
            <person name="Palaniappan K."/>
            <person name="Land M."/>
            <person name="Hauser L."/>
            <person name="Brambilla E.M."/>
            <person name="Rohde M."/>
            <person name="Mwirichia R."/>
            <person name="Sikorski J."/>
            <person name="Tindall B.J."/>
            <person name="Goker M."/>
            <person name="Bristow J."/>
            <person name="Eisen J.A."/>
            <person name="Markowitz V."/>
            <person name="Hugenholtz P."/>
            <person name="Klenk H.P."/>
            <person name="Kyrpides N.C."/>
        </authorList>
    </citation>
    <scope>NUCLEOTIDE SEQUENCE [LARGE SCALE GENOMIC DNA]</scope>
    <source>
        <strain evidence="9">DSM 16823 / RW262 / RW262</strain>
    </source>
</reference>
<protein>
    <submittedName>
        <fullName evidence="8">Major facilitator superfamily MFS_1</fullName>
    </submittedName>
</protein>
<keyword evidence="6 7" id="KW-0472">Membrane</keyword>
<feature type="transmembrane region" description="Helical" evidence="7">
    <location>
        <begin position="79"/>
        <end position="96"/>
    </location>
</feature>
<dbReference type="HOGENOM" id="CLU_672235_0_0_10"/>
<feature type="transmembrane region" description="Helical" evidence="7">
    <location>
        <begin position="142"/>
        <end position="161"/>
    </location>
</feature>
<dbReference type="GO" id="GO:0022857">
    <property type="term" value="F:transmembrane transporter activity"/>
    <property type="evidence" value="ECO:0007669"/>
    <property type="project" value="InterPro"/>
</dbReference>
<feature type="transmembrane region" description="Helical" evidence="7">
    <location>
        <begin position="310"/>
        <end position="332"/>
    </location>
</feature>
<feature type="transmembrane region" description="Helical" evidence="7">
    <location>
        <begin position="339"/>
        <end position="360"/>
    </location>
</feature>
<dbReference type="eggNOG" id="COG3104">
    <property type="taxonomic scope" value="Bacteria"/>
</dbReference>
<evidence type="ECO:0000256" key="5">
    <source>
        <dbReference type="ARBA" id="ARBA00022989"/>
    </source>
</evidence>
<evidence type="ECO:0000313" key="8">
    <source>
        <dbReference type="EMBL" id="AEA42659.1"/>
    </source>
</evidence>
<sequence>MPTKNYYYLEQSSILNGMLFLERFAYYGLKAFVYSYLISDAIKLYNEDASELLLTFSMALLFARIFGGLIVDFVLNEKVSILVSCGLQILGIILFMQEQLGLFYLGMFVFILGQALFSPTILKSIGKLYSTKKNKLDGALTFNHFAINLGSFLAPLAFGFLDFTESFKSGFISCIICFFLIIGFVFLVKPTKESLEENKESLEPRSRVYEIIFGSILGLFLYFLFQRILNQSMSSLNYSGFTLGNSSLIITLIPALIPLITSLIFGIIWNRFQFSSLLKGTIGFGIAAVSIIAAILTIESSQIDNPVFMISYFILIGLGEVLVAPIFLSLILQYSPLKYMGTFSGLALSCFGFLSVFIGTKLTDQIGDENELIATSISGTGFFICAVILLILYLLTKRKDAVHNHLDEF</sequence>
<gene>
    <name evidence="8" type="ordered locus">Fluta_0655</name>
</gene>
<dbReference type="GO" id="GO:0005886">
    <property type="term" value="C:plasma membrane"/>
    <property type="evidence" value="ECO:0007669"/>
    <property type="project" value="UniProtKB-SubCell"/>
</dbReference>
<evidence type="ECO:0000256" key="6">
    <source>
        <dbReference type="ARBA" id="ARBA00023136"/>
    </source>
</evidence>
<dbReference type="Pfam" id="PF07690">
    <property type="entry name" value="MFS_1"/>
    <property type="match status" value="1"/>
</dbReference>